<dbReference type="GO" id="GO:0006729">
    <property type="term" value="P:tetrahydrobiopterin biosynthetic process"/>
    <property type="evidence" value="ECO:0007669"/>
    <property type="project" value="InterPro"/>
</dbReference>
<dbReference type="InterPro" id="IPR036428">
    <property type="entry name" value="PCD_sf"/>
</dbReference>
<evidence type="ECO:0000256" key="3">
    <source>
        <dbReference type="ARBA" id="ARBA00023239"/>
    </source>
</evidence>
<evidence type="ECO:0000256" key="2">
    <source>
        <dbReference type="ARBA" id="ARBA00006472"/>
    </source>
</evidence>
<dbReference type="HOGENOM" id="CLU_081974_3_0_5"/>
<evidence type="ECO:0000313" key="6">
    <source>
        <dbReference type="Proteomes" id="UP000007058"/>
    </source>
</evidence>
<dbReference type="STRING" id="342108.amb0563"/>
<dbReference type="NCBIfam" id="NF002020">
    <property type="entry name" value="PRK00823.1-5"/>
    <property type="match status" value="1"/>
</dbReference>
<gene>
    <name evidence="5" type="ordered locus">amb0563</name>
</gene>
<evidence type="ECO:0000256" key="4">
    <source>
        <dbReference type="HAMAP-Rule" id="MF_00434"/>
    </source>
</evidence>
<dbReference type="NCBIfam" id="NF002018">
    <property type="entry name" value="PRK00823.1-3"/>
    <property type="match status" value="1"/>
</dbReference>
<dbReference type="AlphaFoldDB" id="Q2W9V9"/>
<protein>
    <recommendedName>
        <fullName evidence="4">Putative pterin-4-alpha-carbinolamine dehydratase</fullName>
        <shortName evidence="4">PHS</shortName>
        <ecNumber evidence="4">4.2.1.96</ecNumber>
    </recommendedName>
    <alternativeName>
        <fullName evidence="4">4-alpha-hydroxy-tetrahydropterin dehydratase</fullName>
    </alternativeName>
    <alternativeName>
        <fullName evidence="4">Pterin carbinolamine dehydratase</fullName>
        <shortName evidence="4">PCD</shortName>
    </alternativeName>
</protein>
<accession>Q2W9V9</accession>
<comment type="similarity">
    <text evidence="2 4">Belongs to the pterin-4-alpha-carbinolamine dehydratase family.</text>
</comment>
<evidence type="ECO:0000313" key="5">
    <source>
        <dbReference type="EMBL" id="BAE49366.1"/>
    </source>
</evidence>
<keyword evidence="6" id="KW-1185">Reference proteome</keyword>
<dbReference type="EC" id="4.2.1.96" evidence="4"/>
<keyword evidence="3 4" id="KW-0456">Lyase</keyword>
<dbReference type="InterPro" id="IPR001533">
    <property type="entry name" value="Pterin_deHydtase"/>
</dbReference>
<dbReference type="Proteomes" id="UP000007058">
    <property type="component" value="Chromosome"/>
</dbReference>
<comment type="catalytic activity">
    <reaction evidence="1 4">
        <text>(4aS,6R)-4a-hydroxy-L-erythro-5,6,7,8-tetrahydrobiopterin = (6R)-L-erythro-6,7-dihydrobiopterin + H2O</text>
        <dbReference type="Rhea" id="RHEA:11920"/>
        <dbReference type="ChEBI" id="CHEBI:15377"/>
        <dbReference type="ChEBI" id="CHEBI:15642"/>
        <dbReference type="ChEBI" id="CHEBI:43120"/>
        <dbReference type="EC" id="4.2.1.96"/>
    </reaction>
</comment>
<reference evidence="5 6" key="1">
    <citation type="journal article" date="2005" name="DNA Res.">
        <title>Complete genome sequence of the facultative anaerobic magnetotactic bacterium Magnetospirillum sp. strain AMB-1.</title>
        <authorList>
            <person name="Matsunaga T."/>
            <person name="Okamura Y."/>
            <person name="Fukuda Y."/>
            <person name="Wahyudi A.T."/>
            <person name="Murase Y."/>
            <person name="Takeyama H."/>
        </authorList>
    </citation>
    <scope>NUCLEOTIDE SEQUENCE [LARGE SCALE GENOMIC DNA]</scope>
    <source>
        <strain evidence="6">ATCC 700264 / AMB-1</strain>
    </source>
</reference>
<evidence type="ECO:0000256" key="1">
    <source>
        <dbReference type="ARBA" id="ARBA00001554"/>
    </source>
</evidence>
<proteinExistence type="inferred from homology"/>
<dbReference type="SUPFAM" id="SSF55248">
    <property type="entry name" value="PCD-like"/>
    <property type="match status" value="1"/>
</dbReference>
<dbReference type="PANTHER" id="PTHR12599">
    <property type="entry name" value="PTERIN-4-ALPHA-CARBINOLAMINE DEHYDRATASE"/>
    <property type="match status" value="1"/>
</dbReference>
<dbReference type="Pfam" id="PF01329">
    <property type="entry name" value="Pterin_4a"/>
    <property type="match status" value="1"/>
</dbReference>
<dbReference type="EMBL" id="AP007255">
    <property type="protein sequence ID" value="BAE49366.1"/>
    <property type="molecule type" value="Genomic_DNA"/>
</dbReference>
<dbReference type="KEGG" id="mag:amb0563"/>
<name>Q2W9V9_PARM1</name>
<sequence length="132" mass="14449">MTLLMVRIYPVLAAGTRGPHSFDSTRQGDGKMIARLSGSERTSALAGLAGWTEVEGRDAISRSLRFADFSEAFAFMTRIAMAAERMNHHPEWFNVWNRVDITLSTHDVGGVTQKDISLARAIDAAASHASRT</sequence>
<dbReference type="NCBIfam" id="NF002017">
    <property type="entry name" value="PRK00823.1-2"/>
    <property type="match status" value="1"/>
</dbReference>
<dbReference type="PANTHER" id="PTHR12599:SF0">
    <property type="entry name" value="PTERIN-4-ALPHA-CARBINOLAMINE DEHYDRATASE"/>
    <property type="match status" value="1"/>
</dbReference>
<dbReference type="GO" id="GO:0008124">
    <property type="term" value="F:4-alpha-hydroxytetrahydrobiopterin dehydratase activity"/>
    <property type="evidence" value="ECO:0007669"/>
    <property type="project" value="UniProtKB-UniRule"/>
</dbReference>
<dbReference type="CDD" id="cd00914">
    <property type="entry name" value="PCD_DCoH_subfamily_b"/>
    <property type="match status" value="1"/>
</dbReference>
<dbReference type="HAMAP" id="MF_00434">
    <property type="entry name" value="Pterin_4_alpha"/>
    <property type="match status" value="1"/>
</dbReference>
<organism evidence="5 6">
    <name type="scientific">Paramagnetospirillum magneticum (strain ATCC 700264 / AMB-1)</name>
    <name type="common">Magnetospirillum magneticum</name>
    <dbReference type="NCBI Taxonomy" id="342108"/>
    <lineage>
        <taxon>Bacteria</taxon>
        <taxon>Pseudomonadati</taxon>
        <taxon>Pseudomonadota</taxon>
        <taxon>Alphaproteobacteria</taxon>
        <taxon>Rhodospirillales</taxon>
        <taxon>Magnetospirillaceae</taxon>
        <taxon>Paramagnetospirillum</taxon>
    </lineage>
</organism>
<dbReference type="Gene3D" id="3.30.1360.20">
    <property type="entry name" value="Transcriptional coactivator/pterin dehydratase"/>
    <property type="match status" value="1"/>
</dbReference>